<dbReference type="PROSITE" id="PS50109">
    <property type="entry name" value="HIS_KIN"/>
    <property type="match status" value="1"/>
</dbReference>
<feature type="transmembrane region" description="Helical" evidence="6">
    <location>
        <begin position="130"/>
        <end position="150"/>
    </location>
</feature>
<dbReference type="InterPro" id="IPR005467">
    <property type="entry name" value="His_kinase_dom"/>
</dbReference>
<evidence type="ECO:0000256" key="3">
    <source>
        <dbReference type="ARBA" id="ARBA00022553"/>
    </source>
</evidence>
<dbReference type="AlphaFoldDB" id="Q09CD6"/>
<dbReference type="GO" id="GO:0007234">
    <property type="term" value="P:osmosensory signaling via phosphorelay pathway"/>
    <property type="evidence" value="ECO:0007669"/>
    <property type="project" value="TreeGrafter"/>
</dbReference>
<accession>Q09CD6</accession>
<sequence>MDALSLESAIEAHVRAMDDRQRQAANAVMEDILGGIRRSTDAYTKDVPPGEKVTWQRFNTACQTLADQVRAAAVFSHRREAERARVHLTDRIRPLVLEVDELATQLAQENAQDARDLAAHTASLRVRNTVLGAVATLVAVLISLLVGWHITSVLRRQETTIQRQLEDLGRANEELDSFTHRVAHDLMGPLAPLKGYLTLIRRTGGVVDPGALEMLAQCESSAGRMGELIEALLRFCRAGRRGEHTAAELDTAVSTVLLELAQTATALGVTLERELVPGVSVDCPNQLLQVVARNLVSNAVKYTAGQPTPRVTVRVFPAGDEAVLEVVDNGMGMSAATRASLFQPFFRAPEARGRPGHGLGLATVKRLVEAHGGLLVVNSEPGVGTKMEARLPRVKMPVPDSEPLSSRHQVSS</sequence>
<dbReference type="Gene3D" id="3.30.565.10">
    <property type="entry name" value="Histidine kinase-like ATPase, C-terminal domain"/>
    <property type="match status" value="1"/>
</dbReference>
<dbReference type="InterPro" id="IPR036097">
    <property type="entry name" value="HisK_dim/P_sf"/>
</dbReference>
<gene>
    <name evidence="8" type="ORF">STIAU_3702</name>
</gene>
<dbReference type="CDD" id="cd00082">
    <property type="entry name" value="HisKA"/>
    <property type="match status" value="1"/>
</dbReference>
<dbReference type="InterPro" id="IPR004358">
    <property type="entry name" value="Sig_transdc_His_kin-like_C"/>
</dbReference>
<dbReference type="InterPro" id="IPR003661">
    <property type="entry name" value="HisK_dim/P_dom"/>
</dbReference>
<dbReference type="PANTHER" id="PTHR42878:SF15">
    <property type="entry name" value="BACTERIOPHYTOCHROME"/>
    <property type="match status" value="1"/>
</dbReference>
<keyword evidence="6" id="KW-0812">Transmembrane</keyword>
<dbReference type="Pfam" id="PF00512">
    <property type="entry name" value="HisKA"/>
    <property type="match status" value="1"/>
</dbReference>
<evidence type="ECO:0000313" key="8">
    <source>
        <dbReference type="EMBL" id="EAU69394.1"/>
    </source>
</evidence>
<keyword evidence="6" id="KW-1133">Transmembrane helix</keyword>
<dbReference type="EC" id="2.7.13.3" evidence="2"/>
<evidence type="ECO:0000259" key="7">
    <source>
        <dbReference type="PROSITE" id="PS50109"/>
    </source>
</evidence>
<organism evidence="8 9">
    <name type="scientific">Stigmatella aurantiaca (strain DW4/3-1)</name>
    <dbReference type="NCBI Taxonomy" id="378806"/>
    <lineage>
        <taxon>Bacteria</taxon>
        <taxon>Pseudomonadati</taxon>
        <taxon>Myxococcota</taxon>
        <taxon>Myxococcia</taxon>
        <taxon>Myxococcales</taxon>
        <taxon>Cystobacterineae</taxon>
        <taxon>Archangiaceae</taxon>
        <taxon>Stigmatella</taxon>
    </lineage>
</organism>
<reference evidence="8 9" key="1">
    <citation type="submission" date="2006-04" db="EMBL/GenBank/DDBJ databases">
        <authorList>
            <person name="Nierman W.C."/>
        </authorList>
    </citation>
    <scope>NUCLEOTIDE SEQUENCE [LARGE SCALE GENOMIC DNA]</scope>
    <source>
        <strain evidence="8 9">DW4/3-1</strain>
    </source>
</reference>
<feature type="domain" description="Histidine kinase" evidence="7">
    <location>
        <begin position="181"/>
        <end position="395"/>
    </location>
</feature>
<dbReference type="CDD" id="cd00075">
    <property type="entry name" value="HATPase"/>
    <property type="match status" value="1"/>
</dbReference>
<name>Q09CD6_STIAD</name>
<dbReference type="GO" id="GO:0030295">
    <property type="term" value="F:protein kinase activator activity"/>
    <property type="evidence" value="ECO:0007669"/>
    <property type="project" value="TreeGrafter"/>
</dbReference>
<comment type="caution">
    <text evidence="8">The sequence shown here is derived from an EMBL/GenBank/DDBJ whole genome shotgun (WGS) entry which is preliminary data.</text>
</comment>
<dbReference type="InterPro" id="IPR050351">
    <property type="entry name" value="BphY/WalK/GraS-like"/>
</dbReference>
<evidence type="ECO:0000256" key="5">
    <source>
        <dbReference type="ARBA" id="ARBA00022777"/>
    </source>
</evidence>
<keyword evidence="3" id="KW-0597">Phosphoprotein</keyword>
<dbReference type="Pfam" id="PF02518">
    <property type="entry name" value="HATPase_c"/>
    <property type="match status" value="1"/>
</dbReference>
<dbReference type="PANTHER" id="PTHR42878">
    <property type="entry name" value="TWO-COMPONENT HISTIDINE KINASE"/>
    <property type="match status" value="1"/>
</dbReference>
<dbReference type="SUPFAM" id="SSF47384">
    <property type="entry name" value="Homodimeric domain of signal transducing histidine kinase"/>
    <property type="match status" value="1"/>
</dbReference>
<dbReference type="SMART" id="SM00388">
    <property type="entry name" value="HisKA"/>
    <property type="match status" value="1"/>
</dbReference>
<dbReference type="GO" id="GO:0000155">
    <property type="term" value="F:phosphorelay sensor kinase activity"/>
    <property type="evidence" value="ECO:0007669"/>
    <property type="project" value="InterPro"/>
</dbReference>
<proteinExistence type="predicted"/>
<dbReference type="EMBL" id="AAMD01000006">
    <property type="protein sequence ID" value="EAU69394.1"/>
    <property type="molecule type" value="Genomic_DNA"/>
</dbReference>
<dbReference type="InterPro" id="IPR003594">
    <property type="entry name" value="HATPase_dom"/>
</dbReference>
<protein>
    <recommendedName>
        <fullName evidence="2">histidine kinase</fullName>
        <ecNumber evidence="2">2.7.13.3</ecNumber>
    </recommendedName>
</protein>
<dbReference type="Proteomes" id="UP000032702">
    <property type="component" value="Unassembled WGS sequence"/>
</dbReference>
<keyword evidence="4" id="KW-0808">Transferase</keyword>
<dbReference type="PATRIC" id="fig|378806.16.peg.8817"/>
<dbReference type="SUPFAM" id="SSF55874">
    <property type="entry name" value="ATPase domain of HSP90 chaperone/DNA topoisomerase II/histidine kinase"/>
    <property type="match status" value="1"/>
</dbReference>
<evidence type="ECO:0000256" key="6">
    <source>
        <dbReference type="SAM" id="Phobius"/>
    </source>
</evidence>
<dbReference type="PRINTS" id="PR00344">
    <property type="entry name" value="BCTRLSENSOR"/>
</dbReference>
<evidence type="ECO:0000256" key="1">
    <source>
        <dbReference type="ARBA" id="ARBA00000085"/>
    </source>
</evidence>
<comment type="catalytic activity">
    <reaction evidence="1">
        <text>ATP + protein L-histidine = ADP + protein N-phospho-L-histidine.</text>
        <dbReference type="EC" id="2.7.13.3"/>
    </reaction>
</comment>
<evidence type="ECO:0000313" key="9">
    <source>
        <dbReference type="Proteomes" id="UP000032702"/>
    </source>
</evidence>
<evidence type="ECO:0000256" key="2">
    <source>
        <dbReference type="ARBA" id="ARBA00012438"/>
    </source>
</evidence>
<dbReference type="GO" id="GO:0000156">
    <property type="term" value="F:phosphorelay response regulator activity"/>
    <property type="evidence" value="ECO:0007669"/>
    <property type="project" value="TreeGrafter"/>
</dbReference>
<keyword evidence="5 8" id="KW-0418">Kinase</keyword>
<keyword evidence="6" id="KW-0472">Membrane</keyword>
<evidence type="ECO:0000256" key="4">
    <source>
        <dbReference type="ARBA" id="ARBA00022679"/>
    </source>
</evidence>
<dbReference type="InterPro" id="IPR036890">
    <property type="entry name" value="HATPase_C_sf"/>
</dbReference>
<dbReference type="SMART" id="SM00387">
    <property type="entry name" value="HATPase_c"/>
    <property type="match status" value="1"/>
</dbReference>
<dbReference type="Gene3D" id="1.10.287.130">
    <property type="match status" value="1"/>
</dbReference>